<accession>A0ABN3FRR3</accession>
<dbReference type="EMBL" id="BAAARA010000002">
    <property type="protein sequence ID" value="GAA2336106.1"/>
    <property type="molecule type" value="Genomic_DNA"/>
</dbReference>
<organism evidence="1 2">
    <name type="scientific">Saccharopolyspora halophila</name>
    <dbReference type="NCBI Taxonomy" id="405551"/>
    <lineage>
        <taxon>Bacteria</taxon>
        <taxon>Bacillati</taxon>
        <taxon>Actinomycetota</taxon>
        <taxon>Actinomycetes</taxon>
        <taxon>Pseudonocardiales</taxon>
        <taxon>Pseudonocardiaceae</taxon>
        <taxon>Saccharopolyspora</taxon>
    </lineage>
</organism>
<dbReference type="PROSITE" id="PS51257">
    <property type="entry name" value="PROKAR_LIPOPROTEIN"/>
    <property type="match status" value="1"/>
</dbReference>
<name>A0ABN3FRR3_9PSEU</name>
<keyword evidence="2" id="KW-1185">Reference proteome</keyword>
<evidence type="ECO:0008006" key="3">
    <source>
        <dbReference type="Google" id="ProtNLM"/>
    </source>
</evidence>
<reference evidence="1 2" key="1">
    <citation type="journal article" date="2019" name="Int. J. Syst. Evol. Microbiol.">
        <title>The Global Catalogue of Microorganisms (GCM) 10K type strain sequencing project: providing services to taxonomists for standard genome sequencing and annotation.</title>
        <authorList>
            <consortium name="The Broad Institute Genomics Platform"/>
            <consortium name="The Broad Institute Genome Sequencing Center for Infectious Disease"/>
            <person name="Wu L."/>
            <person name="Ma J."/>
        </authorList>
    </citation>
    <scope>NUCLEOTIDE SEQUENCE [LARGE SCALE GENOMIC DNA]</scope>
    <source>
        <strain evidence="1 2">JCM 16221</strain>
    </source>
</reference>
<dbReference type="Proteomes" id="UP001501218">
    <property type="component" value="Unassembled WGS sequence"/>
</dbReference>
<evidence type="ECO:0000313" key="1">
    <source>
        <dbReference type="EMBL" id="GAA2336106.1"/>
    </source>
</evidence>
<evidence type="ECO:0000313" key="2">
    <source>
        <dbReference type="Proteomes" id="UP001501218"/>
    </source>
</evidence>
<comment type="caution">
    <text evidence="1">The sequence shown here is derived from an EMBL/GenBank/DDBJ whole genome shotgun (WGS) entry which is preliminary data.</text>
</comment>
<sequence length="138" mass="14950">MRIGPVALAALLAVSACSTQPDESDARRAVQRYFAENNAAARQGPGAQQEFFDRTQHPDYPIDCDLDDTTVRLDPAMSTLRPDPGWSPDGSVPRGRIWAVGVEVTTRTDGSTNGHQIGSQHLVLLDGKTYGFAPCPKR</sequence>
<gene>
    <name evidence="1" type="ORF">GCM10009854_10030</name>
</gene>
<protein>
    <recommendedName>
        <fullName evidence="3">Lipoprotein</fullName>
    </recommendedName>
</protein>
<proteinExistence type="predicted"/>